<dbReference type="PANTHER" id="PTHR47429:SF9">
    <property type="entry name" value="PAS DOMAIN-CONTAINING PROTEIN"/>
    <property type="match status" value="1"/>
</dbReference>
<dbReference type="EMBL" id="HG792016">
    <property type="protein sequence ID" value="CDM32869.1"/>
    <property type="molecule type" value="Genomic_DNA"/>
</dbReference>
<protein>
    <submittedName>
        <fullName evidence="6">PAS-associated, C-terminal</fullName>
    </submittedName>
</protein>
<evidence type="ECO:0000256" key="2">
    <source>
        <dbReference type="ARBA" id="ARBA00022643"/>
    </source>
</evidence>
<dbReference type="AlphaFoldDB" id="W6QFG6"/>
<evidence type="ECO:0000256" key="3">
    <source>
        <dbReference type="ARBA" id="ARBA00022991"/>
    </source>
</evidence>
<evidence type="ECO:0000256" key="4">
    <source>
        <dbReference type="SAM" id="MobiDB-lite"/>
    </source>
</evidence>
<dbReference type="InterPro" id="IPR035965">
    <property type="entry name" value="PAS-like_dom_sf"/>
</dbReference>
<organism evidence="6 7">
    <name type="scientific">Penicillium roqueforti (strain FM164)</name>
    <dbReference type="NCBI Taxonomy" id="1365484"/>
    <lineage>
        <taxon>Eukaryota</taxon>
        <taxon>Fungi</taxon>
        <taxon>Dikarya</taxon>
        <taxon>Ascomycota</taxon>
        <taxon>Pezizomycotina</taxon>
        <taxon>Eurotiomycetes</taxon>
        <taxon>Eurotiomycetidae</taxon>
        <taxon>Eurotiales</taxon>
        <taxon>Aspergillaceae</taxon>
        <taxon>Penicillium</taxon>
    </lineage>
</organism>
<keyword evidence="2" id="KW-0288">FMN</keyword>
<dbReference type="GO" id="GO:0005634">
    <property type="term" value="C:nucleus"/>
    <property type="evidence" value="ECO:0007669"/>
    <property type="project" value="TreeGrafter"/>
</dbReference>
<feature type="compositionally biased region" description="Polar residues" evidence="4">
    <location>
        <begin position="166"/>
        <end position="188"/>
    </location>
</feature>
<keyword evidence="3" id="KW-0157">Chromophore</keyword>
<feature type="region of interest" description="Disordered" evidence="4">
    <location>
        <begin position="113"/>
        <end position="132"/>
    </location>
</feature>
<feature type="region of interest" description="Disordered" evidence="4">
    <location>
        <begin position="145"/>
        <end position="188"/>
    </location>
</feature>
<dbReference type="Gene3D" id="3.30.450.20">
    <property type="entry name" value="PAS domain"/>
    <property type="match status" value="1"/>
</dbReference>
<gene>
    <name evidence="6" type="ORF">PROQFM164_S02g003020</name>
</gene>
<name>W6QFG6_PENRF</name>
<evidence type="ECO:0000313" key="7">
    <source>
        <dbReference type="Proteomes" id="UP000030686"/>
    </source>
</evidence>
<feature type="region of interest" description="Disordered" evidence="4">
    <location>
        <begin position="1"/>
        <end position="81"/>
    </location>
</feature>
<dbReference type="InterPro" id="IPR000014">
    <property type="entry name" value="PAS"/>
</dbReference>
<dbReference type="STRING" id="1365484.W6QFG6"/>
<feature type="compositionally biased region" description="Polar residues" evidence="4">
    <location>
        <begin position="70"/>
        <end position="81"/>
    </location>
</feature>
<reference evidence="6" key="1">
    <citation type="journal article" date="2014" name="Nat. Commun.">
        <title>Multiple recent horizontal transfers of a large genomic region in cheese making fungi.</title>
        <authorList>
            <person name="Cheeseman K."/>
            <person name="Ropars J."/>
            <person name="Renault P."/>
            <person name="Dupont J."/>
            <person name="Gouzy J."/>
            <person name="Branca A."/>
            <person name="Abraham A.L."/>
            <person name="Ceppi M."/>
            <person name="Conseiller E."/>
            <person name="Debuchy R."/>
            <person name="Malagnac F."/>
            <person name="Goarin A."/>
            <person name="Silar P."/>
            <person name="Lacoste S."/>
            <person name="Sallet E."/>
            <person name="Bensimon A."/>
            <person name="Giraud T."/>
            <person name="Brygoo Y."/>
        </authorList>
    </citation>
    <scope>NUCLEOTIDE SEQUENCE [LARGE SCALE GENOMIC DNA]</scope>
    <source>
        <strain evidence="6">FM164</strain>
    </source>
</reference>
<dbReference type="Proteomes" id="UP000030686">
    <property type="component" value="Unassembled WGS sequence"/>
</dbReference>
<dbReference type="InterPro" id="IPR000700">
    <property type="entry name" value="PAS-assoc_C"/>
</dbReference>
<accession>W6QFG6</accession>
<dbReference type="OrthoDB" id="447251at2759"/>
<proteinExistence type="predicted"/>
<evidence type="ECO:0000313" key="6">
    <source>
        <dbReference type="EMBL" id="CDM32869.1"/>
    </source>
</evidence>
<sequence length="697" mass="77073">MEPPSIPDNRPIKRHSDMSSTPTIVEPDSFGAHFKPMSYNSPRSGSRGQGYEPPVFGQPAIGRPSVGPQERSTPNLNANGISNGIYNGDQFGRKLSIDQQSVADSVNTLDLGYHNIGQQPRPQHEISGHQPFDQRSLSTLSLDQQSVGTQSLGHHSIGRPPGGYAPSSTSPARLHSSASNRSLQPNLPTNELPVLQQINPNEGSEEFDPIAEENEETSFDLVAPYEGDAAPMHTLERQADLMFCSDHMLAILSTPRYLARFREFLAQERPGSFSTLNYYLNASKALKAIEYANSLVRSVVDVPTSGIKTAEHLVGSTVNVALERRVQAALDALTAEELPAFITSTCINITGKVVEEHVRGTLPEKFRGTADALGEVFCLTDPSRPDNPIIFASEEFHRTTQYGMDYVLGRNCRFLQGPKTNPNSVRRIGEALRAGRHHSELFLNYRRDGSPFMNLLQMAPLCDSRGKIRYFIGAQVDVSGLAMEGAQMESLQNMRAQKETPGADGQITKESNSQFQELGELFSPRELRNVREHGGTLFQPVVNEDPNHRLFLQDSDTENEVETQSQGPPRPTSGPTPSRSLAGVYKNYLLVRPYPSLHILFTSPSLQIPGMLQSSFLNRIGETGAKRDNIINAMMAGRGVTARIKWVTKFNNDQARHRWIHCTPLLASNGQVGVWMVIVIDEEEEAVRWKGNWPTTN</sequence>
<evidence type="ECO:0000256" key="1">
    <source>
        <dbReference type="ARBA" id="ARBA00022630"/>
    </source>
</evidence>
<feature type="region of interest" description="Disordered" evidence="4">
    <location>
        <begin position="556"/>
        <end position="579"/>
    </location>
</feature>
<dbReference type="Pfam" id="PF13426">
    <property type="entry name" value="PAS_9"/>
    <property type="match status" value="1"/>
</dbReference>
<feature type="domain" description="PAC" evidence="5">
    <location>
        <begin position="437"/>
        <end position="490"/>
    </location>
</feature>
<dbReference type="PANTHER" id="PTHR47429">
    <property type="entry name" value="PROTEIN TWIN LOV 1"/>
    <property type="match status" value="1"/>
</dbReference>
<dbReference type="PROSITE" id="PS50113">
    <property type="entry name" value="PAC"/>
    <property type="match status" value="1"/>
</dbReference>
<evidence type="ECO:0000259" key="5">
    <source>
        <dbReference type="PROSITE" id="PS50113"/>
    </source>
</evidence>
<keyword evidence="1" id="KW-0285">Flavoprotein</keyword>
<dbReference type="OMA" id="ITHTYIQ"/>
<keyword evidence="7" id="KW-1185">Reference proteome</keyword>
<dbReference type="SUPFAM" id="SSF55785">
    <property type="entry name" value="PYP-like sensor domain (PAS domain)"/>
    <property type="match status" value="1"/>
</dbReference>